<organism evidence="6 7">
    <name type="scientific">Dysgonomonas alginatilytica</name>
    <dbReference type="NCBI Taxonomy" id="1605892"/>
    <lineage>
        <taxon>Bacteria</taxon>
        <taxon>Pseudomonadati</taxon>
        <taxon>Bacteroidota</taxon>
        <taxon>Bacteroidia</taxon>
        <taxon>Bacteroidales</taxon>
        <taxon>Dysgonomonadaceae</taxon>
        <taxon>Dysgonomonas</taxon>
    </lineage>
</organism>
<dbReference type="PIRSF" id="PIRSF000390">
    <property type="entry name" value="PLP_StrS"/>
    <property type="match status" value="1"/>
</dbReference>
<dbReference type="InterPro" id="IPR015424">
    <property type="entry name" value="PyrdxlP-dep_Trfase"/>
</dbReference>
<protein>
    <submittedName>
        <fullName evidence="6">dTDP-4-amino-4,6-dideoxygalactose transaminase</fullName>
    </submittedName>
</protein>
<dbReference type="RefSeq" id="WP_110310177.1">
    <property type="nucleotide sequence ID" value="NZ_QICL01000007.1"/>
</dbReference>
<evidence type="ECO:0000256" key="5">
    <source>
        <dbReference type="RuleBase" id="RU004508"/>
    </source>
</evidence>
<dbReference type="CDD" id="cd00616">
    <property type="entry name" value="AHBA_syn"/>
    <property type="match status" value="1"/>
</dbReference>
<evidence type="ECO:0000313" key="6">
    <source>
        <dbReference type="EMBL" id="PXV65447.1"/>
    </source>
</evidence>
<reference evidence="6 7" key="1">
    <citation type="submission" date="2018-03" db="EMBL/GenBank/DDBJ databases">
        <title>Genomic Encyclopedia of Archaeal and Bacterial Type Strains, Phase II (KMG-II): from individual species to whole genera.</title>
        <authorList>
            <person name="Goeker M."/>
        </authorList>
    </citation>
    <scope>NUCLEOTIDE SEQUENCE [LARGE SCALE GENOMIC DNA]</scope>
    <source>
        <strain evidence="6 7">DSM 100214</strain>
    </source>
</reference>
<comment type="caution">
    <text evidence="6">The sequence shown here is derived from an EMBL/GenBank/DDBJ whole genome shotgun (WGS) entry which is preliminary data.</text>
</comment>
<dbReference type="InterPro" id="IPR015421">
    <property type="entry name" value="PyrdxlP-dep_Trfase_major"/>
</dbReference>
<name>A0A2V3PPQ9_9BACT</name>
<evidence type="ECO:0000256" key="1">
    <source>
        <dbReference type="ARBA" id="ARBA00022898"/>
    </source>
</evidence>
<dbReference type="Proteomes" id="UP000247973">
    <property type="component" value="Unassembled WGS sequence"/>
</dbReference>
<sequence>MIPFLDLKKVNKKYQSEIEQAVLRVVRSGWYILGEEVKQFENSFAEHCQVKCCIGVGNGLEAIKLILCAYKELGVMSEGDEVIVPANTYIATILAITESGLTPVLVEPDIRTYNLDPKKIEEKITSKTKAILPVHLYGLCCPMDEINKIAQKYNLKVIDDAAQAHGAVYNGFPIGGLCDATAFSFYPTKNLGALGDAGAITTNDKQLAEVIRALANYGTEAKYINKYKGINSRLDEMQAAILAVRLKYLKDDTIYRQELASKYLNEIVNNHIVLPFVRVIEEHTFHMFVIRCQKRNELQKYLLEQGIQTQVHYPIPPHKQEAYKEWSNLSFPITERIHDEVLSLPLNTALNFSEITEIIDCVNKF</sequence>
<dbReference type="SUPFAM" id="SSF53383">
    <property type="entry name" value="PLP-dependent transferases"/>
    <property type="match status" value="1"/>
</dbReference>
<dbReference type="Pfam" id="PF01041">
    <property type="entry name" value="DegT_DnrJ_EryC1"/>
    <property type="match status" value="1"/>
</dbReference>
<proteinExistence type="inferred from homology"/>
<keyword evidence="1 4" id="KW-0663">Pyridoxal phosphate</keyword>
<feature type="active site" description="Proton acceptor" evidence="3">
    <location>
        <position position="189"/>
    </location>
</feature>
<dbReference type="EMBL" id="QICL01000007">
    <property type="protein sequence ID" value="PXV65447.1"/>
    <property type="molecule type" value="Genomic_DNA"/>
</dbReference>
<feature type="modified residue" description="N6-(pyridoxal phosphate)lysine" evidence="4">
    <location>
        <position position="189"/>
    </location>
</feature>
<keyword evidence="7" id="KW-1185">Reference proteome</keyword>
<dbReference type="AlphaFoldDB" id="A0A2V3PPQ9"/>
<dbReference type="Gene3D" id="3.40.640.10">
    <property type="entry name" value="Type I PLP-dependent aspartate aminotransferase-like (Major domain)"/>
    <property type="match status" value="1"/>
</dbReference>
<dbReference type="PANTHER" id="PTHR30244">
    <property type="entry name" value="TRANSAMINASE"/>
    <property type="match status" value="1"/>
</dbReference>
<accession>A0A2V3PPQ9</accession>
<evidence type="ECO:0000256" key="3">
    <source>
        <dbReference type="PIRSR" id="PIRSR000390-1"/>
    </source>
</evidence>
<dbReference type="GO" id="GO:0030170">
    <property type="term" value="F:pyridoxal phosphate binding"/>
    <property type="evidence" value="ECO:0007669"/>
    <property type="project" value="TreeGrafter"/>
</dbReference>
<dbReference type="PANTHER" id="PTHR30244:SF36">
    <property type="entry name" value="3-OXO-GLUCOSE-6-PHOSPHATE:GLUTAMATE AMINOTRANSFERASE"/>
    <property type="match status" value="1"/>
</dbReference>
<dbReference type="GO" id="GO:0000271">
    <property type="term" value="P:polysaccharide biosynthetic process"/>
    <property type="evidence" value="ECO:0007669"/>
    <property type="project" value="TreeGrafter"/>
</dbReference>
<dbReference type="InterPro" id="IPR015422">
    <property type="entry name" value="PyrdxlP-dep_Trfase_small"/>
</dbReference>
<dbReference type="Gene3D" id="3.90.1150.10">
    <property type="entry name" value="Aspartate Aminotransferase, domain 1"/>
    <property type="match status" value="1"/>
</dbReference>
<dbReference type="OrthoDB" id="9810913at2"/>
<gene>
    <name evidence="6" type="ORF">CLV62_10739</name>
</gene>
<dbReference type="InterPro" id="IPR000653">
    <property type="entry name" value="DegT/StrS_aminotransferase"/>
</dbReference>
<evidence type="ECO:0000313" key="7">
    <source>
        <dbReference type="Proteomes" id="UP000247973"/>
    </source>
</evidence>
<dbReference type="GO" id="GO:0008483">
    <property type="term" value="F:transaminase activity"/>
    <property type="evidence" value="ECO:0007669"/>
    <property type="project" value="TreeGrafter"/>
</dbReference>
<comment type="similarity">
    <text evidence="2 5">Belongs to the DegT/DnrJ/EryC1 family.</text>
</comment>
<evidence type="ECO:0000256" key="2">
    <source>
        <dbReference type="ARBA" id="ARBA00037999"/>
    </source>
</evidence>
<evidence type="ECO:0000256" key="4">
    <source>
        <dbReference type="PIRSR" id="PIRSR000390-2"/>
    </source>
</evidence>